<evidence type="ECO:0000313" key="2">
    <source>
        <dbReference type="EMBL" id="NOJ72597.1"/>
    </source>
</evidence>
<protein>
    <submittedName>
        <fullName evidence="2">Uncharacterized protein</fullName>
    </submittedName>
</protein>
<dbReference type="AlphaFoldDB" id="A0AAP7A2H5"/>
<dbReference type="RefSeq" id="WP_163977963.1">
    <property type="nucleotide sequence ID" value="NZ_JABFOR010000027.1"/>
</dbReference>
<feature type="transmembrane region" description="Helical" evidence="1">
    <location>
        <begin position="44"/>
        <end position="65"/>
    </location>
</feature>
<feature type="transmembrane region" description="Helical" evidence="1">
    <location>
        <begin position="20"/>
        <end position="38"/>
    </location>
</feature>
<reference evidence="2 3" key="1">
    <citation type="submission" date="2020-05" db="EMBL/GenBank/DDBJ databases">
        <title>Whole genome sequencing and identification of novel metabolites from Paenibacillus alvei strain JR949.</title>
        <authorList>
            <person name="Rajendhran J."/>
            <person name="Sree Pranav P."/>
            <person name="Mahalakshmi B."/>
            <person name="Karthikeyan R."/>
        </authorList>
    </citation>
    <scope>NUCLEOTIDE SEQUENCE [LARGE SCALE GENOMIC DNA]</scope>
    <source>
        <strain evidence="2 3">JR949</strain>
    </source>
</reference>
<name>A0AAP7A2H5_PAEAL</name>
<proteinExistence type="predicted"/>
<accession>A0AAP7A2H5</accession>
<evidence type="ECO:0000256" key="1">
    <source>
        <dbReference type="SAM" id="Phobius"/>
    </source>
</evidence>
<dbReference type="EMBL" id="JABFOR010000027">
    <property type="protein sequence ID" value="NOJ72597.1"/>
    <property type="molecule type" value="Genomic_DNA"/>
</dbReference>
<evidence type="ECO:0000313" key="3">
    <source>
        <dbReference type="Proteomes" id="UP000552038"/>
    </source>
</evidence>
<sequence length="175" mass="19432">MGKYEPVSQDIVIYPSKRKLILLCLCSLIFIAIGTALLGTDKGIYVILGAISIAFFGLGCLYSMYRMLIPKPAVILTVEGFYDQASLGAAGKVLWSEVEEIKIYEMMGQTFLGVRVVNPDQFLARCPGWKRSAMSANQAFVDTQINIPKIGIRGSIEQLAQDMHARWEQGKLNQH</sequence>
<dbReference type="Proteomes" id="UP000552038">
    <property type="component" value="Unassembled WGS sequence"/>
</dbReference>
<comment type="caution">
    <text evidence="2">The sequence shown here is derived from an EMBL/GenBank/DDBJ whole genome shotgun (WGS) entry which is preliminary data.</text>
</comment>
<dbReference type="NCBIfam" id="NF041635">
    <property type="entry name" value="STM3941_fam"/>
    <property type="match status" value="1"/>
</dbReference>
<organism evidence="2 3">
    <name type="scientific">Paenibacillus alvei</name>
    <name type="common">Bacillus alvei</name>
    <dbReference type="NCBI Taxonomy" id="44250"/>
    <lineage>
        <taxon>Bacteria</taxon>
        <taxon>Bacillati</taxon>
        <taxon>Bacillota</taxon>
        <taxon>Bacilli</taxon>
        <taxon>Bacillales</taxon>
        <taxon>Paenibacillaceae</taxon>
        <taxon>Paenibacillus</taxon>
    </lineage>
</organism>
<keyword evidence="1" id="KW-1133">Transmembrane helix</keyword>
<keyword evidence="1" id="KW-0472">Membrane</keyword>
<keyword evidence="1" id="KW-0812">Transmembrane</keyword>
<dbReference type="InterPro" id="IPR048136">
    <property type="entry name" value="STM3941-like"/>
</dbReference>
<gene>
    <name evidence="2" type="ORF">HMI46_18795</name>
</gene>